<dbReference type="Gene3D" id="3.30.750.24">
    <property type="entry name" value="STAS domain"/>
    <property type="match status" value="1"/>
</dbReference>
<dbReference type="InterPro" id="IPR002645">
    <property type="entry name" value="STAS_dom"/>
</dbReference>
<dbReference type="InterPro" id="IPR036513">
    <property type="entry name" value="STAS_dom_sf"/>
</dbReference>
<dbReference type="EMBL" id="SNYO01000001">
    <property type="protein sequence ID" value="TDQ65991.1"/>
    <property type="molecule type" value="Genomic_DNA"/>
</dbReference>
<gene>
    <name evidence="2" type="ORF">EV188_1011243</name>
</gene>
<dbReference type="RefSeq" id="WP_133825276.1">
    <property type="nucleotide sequence ID" value="NZ_BAABHR010000005.1"/>
</dbReference>
<dbReference type="PANTHER" id="PTHR33495">
    <property type="entry name" value="ANTI-SIGMA FACTOR ANTAGONIST TM_1081-RELATED-RELATED"/>
    <property type="match status" value="1"/>
</dbReference>
<evidence type="ECO:0000259" key="1">
    <source>
        <dbReference type="PROSITE" id="PS50801"/>
    </source>
</evidence>
<protein>
    <submittedName>
        <fullName evidence="2">Anti-sigma B factor antagonist</fullName>
    </submittedName>
</protein>
<dbReference type="Pfam" id="PF01740">
    <property type="entry name" value="STAS"/>
    <property type="match status" value="1"/>
</dbReference>
<dbReference type="PROSITE" id="PS50801">
    <property type="entry name" value="STAS"/>
    <property type="match status" value="1"/>
</dbReference>
<evidence type="ECO:0000313" key="3">
    <source>
        <dbReference type="Proteomes" id="UP000295705"/>
    </source>
</evidence>
<dbReference type="Proteomes" id="UP000295705">
    <property type="component" value="Unassembled WGS sequence"/>
</dbReference>
<dbReference type="PANTHER" id="PTHR33495:SF13">
    <property type="entry name" value="ANTI-SIGMA-F FACTOR ANTAGONIST RSFB"/>
    <property type="match status" value="1"/>
</dbReference>
<comment type="caution">
    <text evidence="2">The sequence shown here is derived from an EMBL/GenBank/DDBJ whole genome shotgun (WGS) entry which is preliminary data.</text>
</comment>
<dbReference type="GO" id="GO:0043856">
    <property type="term" value="F:anti-sigma factor antagonist activity"/>
    <property type="evidence" value="ECO:0007669"/>
    <property type="project" value="TreeGrafter"/>
</dbReference>
<organism evidence="2 3">
    <name type="scientific">Actinomycetospora succinea</name>
    <dbReference type="NCBI Taxonomy" id="663603"/>
    <lineage>
        <taxon>Bacteria</taxon>
        <taxon>Bacillati</taxon>
        <taxon>Actinomycetota</taxon>
        <taxon>Actinomycetes</taxon>
        <taxon>Pseudonocardiales</taxon>
        <taxon>Pseudonocardiaceae</taxon>
        <taxon>Actinomycetospora</taxon>
    </lineage>
</organism>
<sequence length="105" mass="11335">MTDASVVVRPEGPDVRITIGGEVDLENANDVEERLAAAIPNETNVVTLELAELQYIDSAGLRVLFALAARLEVLQIELRVDVPPGSHTRRVLQLSGFESLATLDA</sequence>
<evidence type="ECO:0000313" key="2">
    <source>
        <dbReference type="EMBL" id="TDQ65991.1"/>
    </source>
</evidence>
<proteinExistence type="predicted"/>
<keyword evidence="3" id="KW-1185">Reference proteome</keyword>
<dbReference type="CDD" id="cd07043">
    <property type="entry name" value="STAS_anti-anti-sigma_factors"/>
    <property type="match status" value="1"/>
</dbReference>
<reference evidence="2 3" key="1">
    <citation type="submission" date="2019-03" db="EMBL/GenBank/DDBJ databases">
        <title>Genomic Encyclopedia of Type Strains, Phase IV (KMG-IV): sequencing the most valuable type-strain genomes for metagenomic binning, comparative biology and taxonomic classification.</title>
        <authorList>
            <person name="Goeker M."/>
        </authorList>
    </citation>
    <scope>NUCLEOTIDE SEQUENCE [LARGE SCALE GENOMIC DNA]</scope>
    <source>
        <strain evidence="2 3">DSM 45775</strain>
    </source>
</reference>
<accession>A0A4R6VRG2</accession>
<name>A0A4R6VRG2_9PSEU</name>
<dbReference type="OrthoDB" id="4628340at2"/>
<feature type="domain" description="STAS" evidence="1">
    <location>
        <begin position="17"/>
        <end position="105"/>
    </location>
</feature>
<dbReference type="AlphaFoldDB" id="A0A4R6VRG2"/>
<dbReference type="SUPFAM" id="SSF52091">
    <property type="entry name" value="SpoIIaa-like"/>
    <property type="match status" value="1"/>
</dbReference>